<proteinExistence type="predicted"/>
<organism evidence="1">
    <name type="scientific">uncultured Thermomicrobiales bacterium</name>
    <dbReference type="NCBI Taxonomy" id="1645740"/>
    <lineage>
        <taxon>Bacteria</taxon>
        <taxon>Pseudomonadati</taxon>
        <taxon>Thermomicrobiota</taxon>
        <taxon>Thermomicrobia</taxon>
        <taxon>Thermomicrobiales</taxon>
        <taxon>environmental samples</taxon>
    </lineage>
</organism>
<feature type="non-terminal residue" evidence="1">
    <location>
        <position position="1"/>
    </location>
</feature>
<reference evidence="1" key="1">
    <citation type="submission" date="2020-02" db="EMBL/GenBank/DDBJ databases">
        <authorList>
            <person name="Meier V. D."/>
        </authorList>
    </citation>
    <scope>NUCLEOTIDE SEQUENCE</scope>
    <source>
        <strain evidence="1">AVDCRST_MAG73</strain>
    </source>
</reference>
<evidence type="ECO:0000313" key="1">
    <source>
        <dbReference type="EMBL" id="CAA9555522.1"/>
    </source>
</evidence>
<protein>
    <submittedName>
        <fullName evidence="1">Uncharacterized protein</fullName>
    </submittedName>
</protein>
<sequence>RGFAFACAYFVLGGVAFSHKPLTPLPPGCTLNVHGHFHKSAHRDAEFAGDLYFQGHRHRYRLVQIEDTLAPFRLGDVVGR</sequence>
<gene>
    <name evidence="1" type="ORF">AVDCRST_MAG73-3251</name>
</gene>
<dbReference type="EMBL" id="CADCWE010000214">
    <property type="protein sequence ID" value="CAA9555522.1"/>
    <property type="molecule type" value="Genomic_DNA"/>
</dbReference>
<accession>A0A6J4UT51</accession>
<dbReference type="AlphaFoldDB" id="A0A6J4UT51"/>
<name>A0A6J4UT51_9BACT</name>